<name>A0A1G8CW17_9BACI</name>
<dbReference type="SFLD" id="SFLDS00003">
    <property type="entry name" value="Haloacid_Dehalogenase"/>
    <property type="match status" value="1"/>
</dbReference>
<protein>
    <submittedName>
        <fullName evidence="1">Putative hydrolase of the HAD superfamily</fullName>
    </submittedName>
</protein>
<dbReference type="InterPro" id="IPR023214">
    <property type="entry name" value="HAD_sf"/>
</dbReference>
<keyword evidence="1" id="KW-0378">Hydrolase</keyword>
<proteinExistence type="predicted"/>
<dbReference type="Gene3D" id="3.40.50.1000">
    <property type="entry name" value="HAD superfamily/HAD-like"/>
    <property type="match status" value="1"/>
</dbReference>
<dbReference type="GO" id="GO:0016787">
    <property type="term" value="F:hydrolase activity"/>
    <property type="evidence" value="ECO:0007669"/>
    <property type="project" value="UniProtKB-KW"/>
</dbReference>
<dbReference type="AlphaFoldDB" id="A0A1G8CW17"/>
<dbReference type="PANTHER" id="PTHR47478:SF1">
    <property type="entry name" value="PYRIMIDINE 5'-NUCLEOTIDASE YJJG"/>
    <property type="match status" value="1"/>
</dbReference>
<evidence type="ECO:0000313" key="1">
    <source>
        <dbReference type="EMBL" id="SDH49534.1"/>
    </source>
</evidence>
<dbReference type="Pfam" id="PF00702">
    <property type="entry name" value="Hydrolase"/>
    <property type="match status" value="1"/>
</dbReference>
<gene>
    <name evidence="1" type="ORF">SAMN05192534_106100</name>
</gene>
<accession>A0A1G8CW17</accession>
<dbReference type="PANTHER" id="PTHR47478">
    <property type="match status" value="1"/>
</dbReference>
<dbReference type="SFLD" id="SFLDG01129">
    <property type="entry name" value="C1.5:_HAD__Beta-PGM__Phosphata"/>
    <property type="match status" value="1"/>
</dbReference>
<dbReference type="STRING" id="568899.SAMN05192534_106100"/>
<keyword evidence="2" id="KW-1185">Reference proteome</keyword>
<reference evidence="1 2" key="1">
    <citation type="submission" date="2016-10" db="EMBL/GenBank/DDBJ databases">
        <authorList>
            <person name="de Groot N.N."/>
        </authorList>
    </citation>
    <scope>NUCLEOTIDE SEQUENCE [LARGE SCALE GENOMIC DNA]</scope>
    <source>
        <strain evidence="1 2">DSM 21632</strain>
    </source>
</reference>
<dbReference type="InterPro" id="IPR052550">
    <property type="entry name" value="Pyrimidine_5'-ntase_YjjG"/>
</dbReference>
<sequence length="250" mass="29619">MRWNTICFDLDNTLFDHEKAFEHAIMHTFKATLHTLQETYTHLPHVDINEWFQTFKHYSDFYWNDYEDKRLTREEYREKRFNKTMEYYQLPCEENAAKTFHNQYENVVARYSTPFEGVHALLLWLKKQKVSIGVITNGKRRIQSEKMQQLGITQYIPIQHLIVSNEIGVKKPEKSIFDIALETINGDREHALFIGDSWEQDVQGAIAAGWDAVFLDTRKEHKTDGYPPVAHHYYFTETARFLYGSLDVKG</sequence>
<dbReference type="NCBIfam" id="TIGR01549">
    <property type="entry name" value="HAD-SF-IA-v1"/>
    <property type="match status" value="1"/>
</dbReference>
<evidence type="ECO:0000313" key="2">
    <source>
        <dbReference type="Proteomes" id="UP000199163"/>
    </source>
</evidence>
<dbReference type="InterPro" id="IPR006439">
    <property type="entry name" value="HAD-SF_hydro_IA"/>
</dbReference>
<dbReference type="SUPFAM" id="SSF56784">
    <property type="entry name" value="HAD-like"/>
    <property type="match status" value="1"/>
</dbReference>
<dbReference type="InterPro" id="IPR036412">
    <property type="entry name" value="HAD-like_sf"/>
</dbReference>
<dbReference type="Gene3D" id="1.10.150.240">
    <property type="entry name" value="Putative phosphatase, domain 2"/>
    <property type="match status" value="1"/>
</dbReference>
<dbReference type="EMBL" id="FNDK01000006">
    <property type="protein sequence ID" value="SDH49534.1"/>
    <property type="molecule type" value="Genomic_DNA"/>
</dbReference>
<organism evidence="1 2">
    <name type="scientific">Alteribacillus persepolensis</name>
    <dbReference type="NCBI Taxonomy" id="568899"/>
    <lineage>
        <taxon>Bacteria</taxon>
        <taxon>Bacillati</taxon>
        <taxon>Bacillota</taxon>
        <taxon>Bacilli</taxon>
        <taxon>Bacillales</taxon>
        <taxon>Bacillaceae</taxon>
        <taxon>Alteribacillus</taxon>
    </lineage>
</organism>
<dbReference type="InterPro" id="IPR023198">
    <property type="entry name" value="PGP-like_dom2"/>
</dbReference>
<dbReference type="Proteomes" id="UP000199163">
    <property type="component" value="Unassembled WGS sequence"/>
</dbReference>
<dbReference type="RefSeq" id="WP_175487399.1">
    <property type="nucleotide sequence ID" value="NZ_FNDK01000006.1"/>
</dbReference>
<dbReference type="PRINTS" id="PR00413">
    <property type="entry name" value="HADHALOGNASE"/>
</dbReference>